<gene>
    <name evidence="5" type="ORF">NSIN_20567</name>
</gene>
<proteinExistence type="predicted"/>
<reference evidence="6" key="1">
    <citation type="submission" date="2016-12" db="EMBL/GenBank/DDBJ databases">
        <authorList>
            <person name="Herbold C."/>
        </authorList>
    </citation>
    <scope>NUCLEOTIDE SEQUENCE [LARGE SCALE GENOMIC DNA]</scope>
</reference>
<protein>
    <recommendedName>
        <fullName evidence="4">Methyltransferase small domain-containing protein</fullName>
    </recommendedName>
</protein>
<dbReference type="GO" id="GO:0008757">
    <property type="term" value="F:S-adenosylmethionine-dependent methyltransferase activity"/>
    <property type="evidence" value="ECO:0007669"/>
    <property type="project" value="TreeGrafter"/>
</dbReference>
<keyword evidence="3" id="KW-0949">S-adenosyl-L-methionine</keyword>
<dbReference type="InterPro" id="IPR004557">
    <property type="entry name" value="PrmC-related"/>
</dbReference>
<dbReference type="CDD" id="cd02440">
    <property type="entry name" value="AdoMet_MTases"/>
    <property type="match status" value="1"/>
</dbReference>
<dbReference type="PANTHER" id="PTHR45875">
    <property type="entry name" value="METHYLTRANSFERASE N6AMT1"/>
    <property type="match status" value="1"/>
</dbReference>
<dbReference type="Pfam" id="PF05175">
    <property type="entry name" value="MTS"/>
    <property type="match status" value="1"/>
</dbReference>
<dbReference type="SUPFAM" id="SSF53335">
    <property type="entry name" value="S-adenosyl-L-methionine-dependent methyltransferases"/>
    <property type="match status" value="1"/>
</dbReference>
<dbReference type="OrthoDB" id="27149at2157"/>
<keyword evidence="6" id="KW-1185">Reference proteome</keyword>
<organism evidence="5 6">
    <name type="scientific">Nitrosotalea sinensis</name>
    <dbReference type="NCBI Taxonomy" id="1499975"/>
    <lineage>
        <taxon>Archaea</taxon>
        <taxon>Nitrososphaerota</taxon>
        <taxon>Nitrososphaeria</taxon>
        <taxon>Nitrosotaleales</taxon>
        <taxon>Nitrosotaleaceae</taxon>
        <taxon>Nitrosotalea</taxon>
    </lineage>
</organism>
<evidence type="ECO:0000313" key="6">
    <source>
        <dbReference type="Proteomes" id="UP000232412"/>
    </source>
</evidence>
<dbReference type="InterPro" id="IPR007848">
    <property type="entry name" value="Small_mtfrase_dom"/>
</dbReference>
<dbReference type="GO" id="GO:0032259">
    <property type="term" value="P:methylation"/>
    <property type="evidence" value="ECO:0007669"/>
    <property type="project" value="UniProtKB-KW"/>
</dbReference>
<evidence type="ECO:0000313" key="5">
    <source>
        <dbReference type="EMBL" id="SHO45176.1"/>
    </source>
</evidence>
<dbReference type="NCBIfam" id="TIGR00537">
    <property type="entry name" value="hemK_rel_arch"/>
    <property type="match status" value="1"/>
</dbReference>
<name>A0A2H1EGZ7_9ARCH</name>
<sequence length="177" mass="19337">MQNKSQNDYYIPAEDSFFLEDYIKNQKGHSALDIGTGSGILAKSLSENFDLVIATDINMHALDRAHKSVENCICCNAADALQPIFDLVVCNLPYLPSDNVQDLAVDGLEDGVPVPSMVIKSATQVLKSGGKMILLTSSLANYEMLSSLAKSLGFDVSIGAKKRLFYEDLVILECKKR</sequence>
<keyword evidence="2" id="KW-0808">Transferase</keyword>
<keyword evidence="1" id="KW-0489">Methyltransferase</keyword>
<evidence type="ECO:0000256" key="3">
    <source>
        <dbReference type="ARBA" id="ARBA00022691"/>
    </source>
</evidence>
<dbReference type="Gene3D" id="3.40.50.150">
    <property type="entry name" value="Vaccinia Virus protein VP39"/>
    <property type="match status" value="1"/>
</dbReference>
<accession>A0A2H1EGZ7</accession>
<dbReference type="GO" id="GO:0035657">
    <property type="term" value="C:eRF1 methyltransferase complex"/>
    <property type="evidence" value="ECO:0007669"/>
    <property type="project" value="TreeGrafter"/>
</dbReference>
<dbReference type="Proteomes" id="UP000232412">
    <property type="component" value="Unassembled WGS sequence"/>
</dbReference>
<dbReference type="EMBL" id="FRFC01000003">
    <property type="protein sequence ID" value="SHO45176.1"/>
    <property type="molecule type" value="Genomic_DNA"/>
</dbReference>
<dbReference type="GO" id="GO:0008276">
    <property type="term" value="F:protein methyltransferase activity"/>
    <property type="evidence" value="ECO:0007669"/>
    <property type="project" value="TreeGrafter"/>
</dbReference>
<feature type="domain" description="Methyltransferase small" evidence="4">
    <location>
        <begin position="19"/>
        <end position="153"/>
    </location>
</feature>
<dbReference type="AlphaFoldDB" id="A0A2H1EGZ7"/>
<dbReference type="PANTHER" id="PTHR45875:SF1">
    <property type="entry name" value="METHYLTRANSFERASE N6AMT1"/>
    <property type="match status" value="1"/>
</dbReference>
<dbReference type="RefSeq" id="WP_101009557.1">
    <property type="nucleotide sequence ID" value="NZ_FRFC01000003.1"/>
</dbReference>
<evidence type="ECO:0000256" key="1">
    <source>
        <dbReference type="ARBA" id="ARBA00022603"/>
    </source>
</evidence>
<evidence type="ECO:0000256" key="2">
    <source>
        <dbReference type="ARBA" id="ARBA00022679"/>
    </source>
</evidence>
<dbReference type="InterPro" id="IPR029063">
    <property type="entry name" value="SAM-dependent_MTases_sf"/>
</dbReference>
<evidence type="ECO:0000259" key="4">
    <source>
        <dbReference type="Pfam" id="PF05175"/>
    </source>
</evidence>
<dbReference type="InterPro" id="IPR052190">
    <property type="entry name" value="Euk-Arch_PrmC-MTase"/>
</dbReference>